<name>A0A939IVM6_9MICO</name>
<dbReference type="Proteomes" id="UP000664385">
    <property type="component" value="Unassembled WGS sequence"/>
</dbReference>
<evidence type="ECO:0000313" key="3">
    <source>
        <dbReference type="Proteomes" id="UP000664385"/>
    </source>
</evidence>
<organism evidence="2 3">
    <name type="scientific">Microbacterium esteraromaticum</name>
    <dbReference type="NCBI Taxonomy" id="57043"/>
    <lineage>
        <taxon>Bacteria</taxon>
        <taxon>Bacillati</taxon>
        <taxon>Actinomycetota</taxon>
        <taxon>Actinomycetes</taxon>
        <taxon>Micrococcales</taxon>
        <taxon>Microbacteriaceae</taxon>
        <taxon>Microbacterium</taxon>
    </lineage>
</organism>
<dbReference type="EMBL" id="JAEMWU010000002">
    <property type="protein sequence ID" value="MBN8206616.1"/>
    <property type="molecule type" value="Genomic_DNA"/>
</dbReference>
<keyword evidence="1" id="KW-0472">Membrane</keyword>
<keyword evidence="1" id="KW-0812">Transmembrane</keyword>
<protein>
    <submittedName>
        <fullName evidence="2">Uncharacterized protein</fullName>
    </submittedName>
</protein>
<proteinExistence type="predicted"/>
<keyword evidence="1" id="KW-1133">Transmembrane helix</keyword>
<feature type="transmembrane region" description="Helical" evidence="1">
    <location>
        <begin position="12"/>
        <end position="32"/>
    </location>
</feature>
<reference evidence="2" key="1">
    <citation type="submission" date="2020-12" db="EMBL/GenBank/DDBJ databases">
        <title>PHA producing bacteria isolated from mangrove.</title>
        <authorList>
            <person name="Zheng W."/>
            <person name="Yu S."/>
            <person name="Huang Y."/>
        </authorList>
    </citation>
    <scope>NUCLEOTIDE SEQUENCE</scope>
    <source>
        <strain evidence="2">GN8-5</strain>
    </source>
</reference>
<sequence>MSARVGGRNPVISWVVGLLCVGVIAALLWLSLPAGPGVVTVLMHMLGAPVPPGAAGQ</sequence>
<evidence type="ECO:0000256" key="1">
    <source>
        <dbReference type="SAM" id="Phobius"/>
    </source>
</evidence>
<dbReference type="RefSeq" id="WP_179410048.1">
    <property type="nucleotide sequence ID" value="NZ_CP063379.1"/>
</dbReference>
<gene>
    <name evidence="2" type="ORF">JF543_11685</name>
</gene>
<comment type="caution">
    <text evidence="2">The sequence shown here is derived from an EMBL/GenBank/DDBJ whole genome shotgun (WGS) entry which is preliminary data.</text>
</comment>
<dbReference type="AlphaFoldDB" id="A0A939IVM6"/>
<evidence type="ECO:0000313" key="2">
    <source>
        <dbReference type="EMBL" id="MBN8206616.1"/>
    </source>
</evidence>
<accession>A0A939IVM6</accession>